<evidence type="ECO:0000256" key="2">
    <source>
        <dbReference type="ARBA" id="ARBA00017846"/>
    </source>
</evidence>
<dbReference type="EMBL" id="NIHM01000015">
    <property type="protein sequence ID" value="PLT53953.1"/>
    <property type="molecule type" value="Genomic_DNA"/>
</dbReference>
<evidence type="ECO:0000256" key="10">
    <source>
        <dbReference type="ARBA" id="ARBA00023204"/>
    </source>
</evidence>
<comment type="catalytic activity">
    <reaction evidence="14 15">
        <text>ATP + H2O = ADP + phosphate + H(+)</text>
        <dbReference type="Rhea" id="RHEA:13065"/>
        <dbReference type="ChEBI" id="CHEBI:15377"/>
        <dbReference type="ChEBI" id="CHEBI:15378"/>
        <dbReference type="ChEBI" id="CHEBI:30616"/>
        <dbReference type="ChEBI" id="CHEBI:43474"/>
        <dbReference type="ChEBI" id="CHEBI:456216"/>
        <dbReference type="EC" id="5.6.2.4"/>
    </reaction>
</comment>
<evidence type="ECO:0000256" key="14">
    <source>
        <dbReference type="ARBA" id="ARBA00048988"/>
    </source>
</evidence>
<dbReference type="SUPFAM" id="SSF52540">
    <property type="entry name" value="P-loop containing nucleoside triphosphate hydrolases"/>
    <property type="match status" value="2"/>
</dbReference>
<evidence type="ECO:0000256" key="8">
    <source>
        <dbReference type="ARBA" id="ARBA00023125"/>
    </source>
</evidence>
<dbReference type="NCBIfam" id="NF008168">
    <property type="entry name" value="PRK10917.2-2"/>
    <property type="match status" value="1"/>
</dbReference>
<evidence type="ECO:0000256" key="9">
    <source>
        <dbReference type="ARBA" id="ARBA00023172"/>
    </source>
</evidence>
<evidence type="ECO:0000256" key="7">
    <source>
        <dbReference type="ARBA" id="ARBA00022840"/>
    </source>
</evidence>
<accession>A0A2N5NGL9</accession>
<reference evidence="18 19" key="1">
    <citation type="journal article" date="2017" name="Genome Med.">
        <title>A novel Ruminococcus gnavus clade enriched in inflammatory bowel disease patients.</title>
        <authorList>
            <person name="Hall A.B."/>
            <person name="Yassour M."/>
            <person name="Sauk J."/>
            <person name="Garner A."/>
            <person name="Jiang X."/>
            <person name="Arthur T."/>
            <person name="Lagoudas G.K."/>
            <person name="Vatanen T."/>
            <person name="Fornelos N."/>
            <person name="Wilson R."/>
            <person name="Bertha M."/>
            <person name="Cohen M."/>
            <person name="Garber J."/>
            <person name="Khalili H."/>
            <person name="Gevers D."/>
            <person name="Ananthakrishnan A.N."/>
            <person name="Kugathasan S."/>
            <person name="Lander E.S."/>
            <person name="Blainey P."/>
            <person name="Vlamakis H."/>
            <person name="Xavier R.J."/>
            <person name="Huttenhower C."/>
        </authorList>
    </citation>
    <scope>NUCLEOTIDE SEQUENCE [LARGE SCALE GENOMIC DNA]</scope>
    <source>
        <strain evidence="18 19">RJX1118</strain>
    </source>
</reference>
<sequence>MRESERISVLKGVGEKTEQLFIKAGVHTIGDLLAYYPRTYDIYEDPISIGEIQEGKTVTVTGVIFGRIQVSQNKKMQITTLYLKDMTGTLKVIWFRMPFLRNTLGRGGVITLRGRIVRKKDALVMEHPEIFYPSASYEEKRNTMQPVYALTAGLTNNAVKKAVAQALEQVEGIREFLPEELICRYHLLDRRTAMEGIHFPETKEEFYEARKRFVFEEFLIFVLSLRMIKEREDRAKNHYGFCDQPKVDEFLHALPYELTGAQKKVWQEILRDISGESVMSRLVQGDVGSGKTIVALLALMYTGLNGYQSAMMAPTEVLARQHYENISGMLEAYGIPLKTELLTGSMTAKAKREAYARIEAGEADIVIGTHALIQEKVQYQNLALVVTDEQHRFGVKQRETLAGKGVLPHILVMSATPIPRTLAIILYGDLDISVIDELPKNRLPIKNCVVDTGYRNTAYTFMKKQVQSGRQCYVICPMVEESEALEAENVTDYSQMLQDIMGESVKVGCLHGKMKQAQKDEIMEAFGKNEIQILVSTTVIEVGIDVPNATVMMIENAERFGLAQLHQLRGRVGRGGHQSYCIFMSPSKSKETKERLGILNQSNDGFFIAGEDLRLRGPGDLFGIRQSGLMDFKLGDVFQDSLILKQAAEAAGALLRTDPGLKSERNRRLADRLKHYLSDVMLEMTL</sequence>
<dbReference type="NCBIfam" id="NF008165">
    <property type="entry name" value="PRK10917.1-3"/>
    <property type="match status" value="1"/>
</dbReference>
<evidence type="ECO:0000256" key="6">
    <source>
        <dbReference type="ARBA" id="ARBA00022806"/>
    </source>
</evidence>
<dbReference type="InterPro" id="IPR014001">
    <property type="entry name" value="Helicase_ATP-bd"/>
</dbReference>
<dbReference type="InterPro" id="IPR027417">
    <property type="entry name" value="P-loop_NTPase"/>
</dbReference>
<comment type="catalytic activity">
    <reaction evidence="12 15">
        <text>Couples ATP hydrolysis with the unwinding of duplex DNA by translocating in the 3'-5' direction.</text>
        <dbReference type="EC" id="5.6.2.4"/>
    </reaction>
</comment>
<evidence type="ECO:0000256" key="4">
    <source>
        <dbReference type="ARBA" id="ARBA00022763"/>
    </source>
</evidence>
<evidence type="ECO:0000259" key="17">
    <source>
        <dbReference type="PROSITE" id="PS51194"/>
    </source>
</evidence>
<dbReference type="GO" id="GO:0006310">
    <property type="term" value="P:DNA recombination"/>
    <property type="evidence" value="ECO:0007669"/>
    <property type="project" value="UniProtKB-UniRule"/>
</dbReference>
<dbReference type="CDD" id="cd17992">
    <property type="entry name" value="DEXHc_RecG"/>
    <property type="match status" value="1"/>
</dbReference>
<comment type="caution">
    <text evidence="18">The sequence shown here is derived from an EMBL/GenBank/DDBJ whole genome shotgun (WGS) entry which is preliminary data.</text>
</comment>
<dbReference type="Gene3D" id="3.40.50.300">
    <property type="entry name" value="P-loop containing nucleotide triphosphate hydrolases"/>
    <property type="match status" value="2"/>
</dbReference>
<dbReference type="InterPro" id="IPR011545">
    <property type="entry name" value="DEAD/DEAH_box_helicase_dom"/>
</dbReference>
<feature type="domain" description="Helicase C-terminal" evidence="17">
    <location>
        <begin position="454"/>
        <end position="614"/>
    </location>
</feature>
<dbReference type="Gene3D" id="2.40.50.140">
    <property type="entry name" value="Nucleic acid-binding proteins"/>
    <property type="match status" value="1"/>
</dbReference>
<name>A0A2N5NGL9_MEDGN</name>
<dbReference type="InterPro" id="IPR001650">
    <property type="entry name" value="Helicase_C-like"/>
</dbReference>
<dbReference type="Proteomes" id="UP000234849">
    <property type="component" value="Unassembled WGS sequence"/>
</dbReference>
<comment type="similarity">
    <text evidence="1 15">Belongs to the helicase family. RecG subfamily.</text>
</comment>
<dbReference type="EC" id="5.6.2.4" evidence="13 15"/>
<dbReference type="GO" id="GO:0016887">
    <property type="term" value="F:ATP hydrolysis activity"/>
    <property type="evidence" value="ECO:0007669"/>
    <property type="project" value="RHEA"/>
</dbReference>
<dbReference type="InterPro" id="IPR004609">
    <property type="entry name" value="ATP-dep_DNA_helicase_RecG"/>
</dbReference>
<dbReference type="GO" id="GO:0005524">
    <property type="term" value="F:ATP binding"/>
    <property type="evidence" value="ECO:0007669"/>
    <property type="project" value="UniProtKB-KW"/>
</dbReference>
<dbReference type="SMART" id="SM00490">
    <property type="entry name" value="HELICc"/>
    <property type="match status" value="1"/>
</dbReference>
<evidence type="ECO:0000256" key="15">
    <source>
        <dbReference type="RuleBase" id="RU363016"/>
    </source>
</evidence>
<keyword evidence="10 15" id="KW-0234">DNA repair</keyword>
<dbReference type="PROSITE" id="PS51194">
    <property type="entry name" value="HELICASE_CTER"/>
    <property type="match status" value="1"/>
</dbReference>
<dbReference type="RefSeq" id="WP_101879921.1">
    <property type="nucleotide sequence ID" value="NZ_NIHM01000015.1"/>
</dbReference>
<evidence type="ECO:0000256" key="5">
    <source>
        <dbReference type="ARBA" id="ARBA00022801"/>
    </source>
</evidence>
<dbReference type="Pfam" id="PF00271">
    <property type="entry name" value="Helicase_C"/>
    <property type="match status" value="1"/>
</dbReference>
<keyword evidence="6 15" id="KW-0347">Helicase</keyword>
<dbReference type="NCBIfam" id="TIGR00643">
    <property type="entry name" value="recG"/>
    <property type="match status" value="1"/>
</dbReference>
<evidence type="ECO:0000256" key="3">
    <source>
        <dbReference type="ARBA" id="ARBA00022741"/>
    </source>
</evidence>
<dbReference type="Pfam" id="PF17191">
    <property type="entry name" value="RecG_wedge"/>
    <property type="match status" value="1"/>
</dbReference>
<evidence type="ECO:0000256" key="11">
    <source>
        <dbReference type="ARBA" id="ARBA00023235"/>
    </source>
</evidence>
<evidence type="ECO:0000259" key="16">
    <source>
        <dbReference type="PROSITE" id="PS51192"/>
    </source>
</evidence>
<dbReference type="Pfam" id="PF19833">
    <property type="entry name" value="RecG_dom3_C"/>
    <property type="match status" value="1"/>
</dbReference>
<comment type="function">
    <text evidence="15">Plays a critical role in recombination and DNA repair. Helps process Holliday junction intermediates to mature products by catalyzing branch migration. Has replication fork regression activity, unwinds stalled or blocked replication forks to make a HJ that can be resolved. Has a DNA unwinding activity characteristic of a DNA helicase with 3'-5' polarity.</text>
</comment>
<feature type="domain" description="Helicase ATP-binding" evidence="16">
    <location>
        <begin position="272"/>
        <end position="435"/>
    </location>
</feature>
<evidence type="ECO:0000313" key="19">
    <source>
        <dbReference type="Proteomes" id="UP000234849"/>
    </source>
</evidence>
<evidence type="ECO:0000256" key="1">
    <source>
        <dbReference type="ARBA" id="ARBA00007504"/>
    </source>
</evidence>
<dbReference type="PROSITE" id="PS51192">
    <property type="entry name" value="HELICASE_ATP_BIND_1"/>
    <property type="match status" value="1"/>
</dbReference>
<organism evidence="18 19">
    <name type="scientific">Mediterraneibacter gnavus</name>
    <name type="common">Ruminococcus gnavus</name>
    <dbReference type="NCBI Taxonomy" id="33038"/>
    <lineage>
        <taxon>Bacteria</taxon>
        <taxon>Bacillati</taxon>
        <taxon>Bacillota</taxon>
        <taxon>Clostridia</taxon>
        <taxon>Lachnospirales</taxon>
        <taxon>Lachnospiraceae</taxon>
        <taxon>Mediterraneibacter</taxon>
    </lineage>
</organism>
<evidence type="ECO:0000256" key="13">
    <source>
        <dbReference type="ARBA" id="ARBA00034808"/>
    </source>
</evidence>
<dbReference type="PANTHER" id="PTHR47964">
    <property type="entry name" value="ATP-DEPENDENT DNA HELICASE HOMOLOG RECG, CHLOROPLASTIC"/>
    <property type="match status" value="1"/>
</dbReference>
<dbReference type="SUPFAM" id="SSF50249">
    <property type="entry name" value="Nucleic acid-binding proteins"/>
    <property type="match status" value="1"/>
</dbReference>
<dbReference type="AlphaFoldDB" id="A0A2N5NGL9"/>
<dbReference type="GO" id="GO:0006281">
    <property type="term" value="P:DNA repair"/>
    <property type="evidence" value="ECO:0007669"/>
    <property type="project" value="UniProtKB-UniRule"/>
</dbReference>
<keyword evidence="7 15" id="KW-0067">ATP-binding</keyword>
<keyword evidence="3 15" id="KW-0547">Nucleotide-binding</keyword>
<dbReference type="Pfam" id="PF00270">
    <property type="entry name" value="DEAD"/>
    <property type="match status" value="1"/>
</dbReference>
<evidence type="ECO:0000256" key="12">
    <source>
        <dbReference type="ARBA" id="ARBA00034617"/>
    </source>
</evidence>
<dbReference type="GO" id="GO:0003677">
    <property type="term" value="F:DNA binding"/>
    <property type="evidence" value="ECO:0007669"/>
    <property type="project" value="UniProtKB-KW"/>
</dbReference>
<keyword evidence="9 15" id="KW-0233">DNA recombination</keyword>
<keyword evidence="5 15" id="KW-0378">Hydrolase</keyword>
<gene>
    <name evidence="18" type="ORF">CDL18_10945</name>
</gene>
<dbReference type="InterPro" id="IPR047112">
    <property type="entry name" value="RecG/Mfd"/>
</dbReference>
<dbReference type="PANTHER" id="PTHR47964:SF1">
    <property type="entry name" value="ATP-DEPENDENT DNA HELICASE HOMOLOG RECG, CHLOROPLASTIC"/>
    <property type="match status" value="1"/>
</dbReference>
<keyword evidence="4 15" id="KW-0227">DNA damage</keyword>
<protein>
    <recommendedName>
        <fullName evidence="2 15">ATP-dependent DNA helicase RecG</fullName>
        <ecNumber evidence="13 15">5.6.2.4</ecNumber>
    </recommendedName>
</protein>
<dbReference type="InterPro" id="IPR045562">
    <property type="entry name" value="RecG_dom3_C"/>
</dbReference>
<keyword evidence="11" id="KW-0413">Isomerase</keyword>
<proteinExistence type="inferred from homology"/>
<evidence type="ECO:0000313" key="18">
    <source>
        <dbReference type="EMBL" id="PLT53953.1"/>
    </source>
</evidence>
<dbReference type="GO" id="GO:0043138">
    <property type="term" value="F:3'-5' DNA helicase activity"/>
    <property type="evidence" value="ECO:0007669"/>
    <property type="project" value="UniProtKB-EC"/>
</dbReference>
<dbReference type="InterPro" id="IPR033454">
    <property type="entry name" value="RecG_wedge"/>
</dbReference>
<keyword evidence="8" id="KW-0238">DNA-binding</keyword>
<dbReference type="InterPro" id="IPR012340">
    <property type="entry name" value="NA-bd_OB-fold"/>
</dbReference>
<dbReference type="SMART" id="SM00487">
    <property type="entry name" value="DEXDc"/>
    <property type="match status" value="1"/>
</dbReference>